<dbReference type="EC" id="2.4.-.-" evidence="4"/>
<dbReference type="Pfam" id="PF13579">
    <property type="entry name" value="Glyco_trans_4_4"/>
    <property type="match status" value="1"/>
</dbReference>
<keyword evidence="1 4" id="KW-0328">Glycosyltransferase</keyword>
<organism evidence="4 5">
    <name type="scientific">Micromonospora maritima</name>
    <dbReference type="NCBI Taxonomy" id="986711"/>
    <lineage>
        <taxon>Bacteria</taxon>
        <taxon>Bacillati</taxon>
        <taxon>Actinomycetota</taxon>
        <taxon>Actinomycetes</taxon>
        <taxon>Micromonosporales</taxon>
        <taxon>Micromonosporaceae</taxon>
        <taxon>Micromonospora</taxon>
    </lineage>
</organism>
<gene>
    <name evidence="4" type="ORF">ACIBP4_05955</name>
</gene>
<feature type="domain" description="Glycosyltransferase subfamily 4-like N-terminal" evidence="3">
    <location>
        <begin position="8"/>
        <end position="162"/>
    </location>
</feature>
<keyword evidence="2 4" id="KW-0808">Transferase</keyword>
<dbReference type="InterPro" id="IPR028098">
    <property type="entry name" value="Glyco_trans_4-like_N"/>
</dbReference>
<evidence type="ECO:0000313" key="5">
    <source>
        <dbReference type="Proteomes" id="UP001612812"/>
    </source>
</evidence>
<keyword evidence="5" id="KW-1185">Reference proteome</keyword>
<dbReference type="SUPFAM" id="SSF53756">
    <property type="entry name" value="UDP-Glycosyltransferase/glycogen phosphorylase"/>
    <property type="match status" value="1"/>
</dbReference>
<evidence type="ECO:0000256" key="2">
    <source>
        <dbReference type="ARBA" id="ARBA00022679"/>
    </source>
</evidence>
<dbReference type="Pfam" id="PF13692">
    <property type="entry name" value="Glyco_trans_1_4"/>
    <property type="match status" value="1"/>
</dbReference>
<comment type="caution">
    <text evidence="4">The sequence shown here is derived from an EMBL/GenBank/DDBJ whole genome shotgun (WGS) entry which is preliminary data.</text>
</comment>
<accession>A0ABW7ZG65</accession>
<dbReference type="Proteomes" id="UP001612812">
    <property type="component" value="Unassembled WGS sequence"/>
</dbReference>
<dbReference type="Gene3D" id="3.40.50.2000">
    <property type="entry name" value="Glycogen Phosphorylase B"/>
    <property type="match status" value="2"/>
</dbReference>
<proteinExistence type="predicted"/>
<evidence type="ECO:0000256" key="1">
    <source>
        <dbReference type="ARBA" id="ARBA00022676"/>
    </source>
</evidence>
<reference evidence="4 5" key="1">
    <citation type="submission" date="2024-10" db="EMBL/GenBank/DDBJ databases">
        <title>The Natural Products Discovery Center: Release of the First 8490 Sequenced Strains for Exploring Actinobacteria Biosynthetic Diversity.</title>
        <authorList>
            <person name="Kalkreuter E."/>
            <person name="Kautsar S.A."/>
            <person name="Yang D."/>
            <person name="Bader C.D."/>
            <person name="Teijaro C.N."/>
            <person name="Fluegel L."/>
            <person name="Davis C.M."/>
            <person name="Simpson J.R."/>
            <person name="Lauterbach L."/>
            <person name="Steele A.D."/>
            <person name="Gui C."/>
            <person name="Meng S."/>
            <person name="Li G."/>
            <person name="Viehrig K."/>
            <person name="Ye F."/>
            <person name="Su P."/>
            <person name="Kiefer A.F."/>
            <person name="Nichols A."/>
            <person name="Cepeda A.J."/>
            <person name="Yan W."/>
            <person name="Fan B."/>
            <person name="Jiang Y."/>
            <person name="Adhikari A."/>
            <person name="Zheng C.-J."/>
            <person name="Schuster L."/>
            <person name="Cowan T.M."/>
            <person name="Smanski M.J."/>
            <person name="Chevrette M.G."/>
            <person name="De Carvalho L.P.S."/>
            <person name="Shen B."/>
        </authorList>
    </citation>
    <scope>NUCLEOTIDE SEQUENCE [LARGE SCALE GENOMIC DNA]</scope>
    <source>
        <strain evidence="4 5">NPDC049845</strain>
    </source>
</reference>
<evidence type="ECO:0000259" key="3">
    <source>
        <dbReference type="Pfam" id="PF13579"/>
    </source>
</evidence>
<dbReference type="RefSeq" id="WP_396768040.1">
    <property type="nucleotide sequence ID" value="NZ_JBITLA010000001.1"/>
</dbReference>
<dbReference type="PANTHER" id="PTHR12526">
    <property type="entry name" value="GLYCOSYLTRANSFERASE"/>
    <property type="match status" value="1"/>
</dbReference>
<dbReference type="PANTHER" id="PTHR12526:SF635">
    <property type="entry name" value="GLYCOSYL TRANSFERASE GROUP 1"/>
    <property type="match status" value="1"/>
</dbReference>
<dbReference type="CDD" id="cd03801">
    <property type="entry name" value="GT4_PimA-like"/>
    <property type="match status" value="1"/>
</dbReference>
<evidence type="ECO:0000313" key="4">
    <source>
        <dbReference type="EMBL" id="MFI7261846.1"/>
    </source>
</evidence>
<sequence length="378" mass="40423">MFGALDIGGAELRTIDLLPTLIAAGADVHFVTLSGRAGVLAPDVERLGARVHPLPLDLRFPVRFVRLLRRLRAEVVHSDVATFSGALLLLAAVAGTPVRIAHFRSDGDGRADSLRRRLQRRVMRRLIDRHATDIVAVSPGSLTYGYRPGWESDPRCRVIPNGLDLARLARPTDLDLRTAVGAAPGDVVCLHVGRPSPEKRRWLLPPAVAALESLGVSARLAFAGAHDAEDDARVRRAAETHRVGDRVRLLGPRDDVGALMRQADVVVLPSDREGLPGVVLEALATGTTVVASDLPGVRFIAQHLPGVTVVARDAAPDEWAKAICEATTGAGADRDVDAAVRAFRSSLFSLESAALAHLSMYRRHLPAASATEEGAPCR</sequence>
<dbReference type="EMBL" id="JBITLE010000002">
    <property type="protein sequence ID" value="MFI7261846.1"/>
    <property type="molecule type" value="Genomic_DNA"/>
</dbReference>
<protein>
    <submittedName>
        <fullName evidence="4">Glycosyltransferase family 4 protein</fullName>
        <ecNumber evidence="4">2.4.-.-</ecNumber>
    </submittedName>
</protein>
<name>A0ABW7ZG65_9ACTN</name>
<dbReference type="GO" id="GO:0016757">
    <property type="term" value="F:glycosyltransferase activity"/>
    <property type="evidence" value="ECO:0007669"/>
    <property type="project" value="UniProtKB-KW"/>
</dbReference>